<accession>A0A7M1AW94</accession>
<protein>
    <submittedName>
        <fullName evidence="1">Uncharacterized protein</fullName>
    </submittedName>
</protein>
<evidence type="ECO:0000313" key="1">
    <source>
        <dbReference type="EMBL" id="QOP41695.1"/>
    </source>
</evidence>
<reference evidence="1 2" key="1">
    <citation type="submission" date="2019-06" db="EMBL/GenBank/DDBJ databases">
        <title>Sulfurimonas gotlandica sp. nov., a chemoautotrophic and psychrotolerant epsilonproteobacterium isolated from a pelagic redoxcline, and an emended description of the genus Sulfurimonas.</title>
        <authorList>
            <person name="Wang S."/>
            <person name="Jiang L."/>
            <person name="Shao Z."/>
        </authorList>
    </citation>
    <scope>NUCLEOTIDE SEQUENCE [LARGE SCALE GENOMIC DNA]</scope>
    <source>
        <strain evidence="1 2">B2</strain>
    </source>
</reference>
<dbReference type="KEGG" id="smax:FJR03_08075"/>
<gene>
    <name evidence="1" type="ORF">FJR03_08075</name>
</gene>
<name>A0A7M1AW94_9BACT</name>
<proteinExistence type="predicted"/>
<dbReference type="AlphaFoldDB" id="A0A7M1AW94"/>
<dbReference type="EMBL" id="CP041165">
    <property type="protein sequence ID" value="QOP41695.1"/>
    <property type="molecule type" value="Genomic_DNA"/>
</dbReference>
<evidence type="ECO:0000313" key="2">
    <source>
        <dbReference type="Proteomes" id="UP000593910"/>
    </source>
</evidence>
<organism evidence="1 2">
    <name type="scientific">Sulfurimonas marina</name>
    <dbReference type="NCBI Taxonomy" id="2590551"/>
    <lineage>
        <taxon>Bacteria</taxon>
        <taxon>Pseudomonadati</taxon>
        <taxon>Campylobacterota</taxon>
        <taxon>Epsilonproteobacteria</taxon>
        <taxon>Campylobacterales</taxon>
        <taxon>Sulfurimonadaceae</taxon>
        <taxon>Sulfurimonas</taxon>
    </lineage>
</organism>
<keyword evidence="2" id="KW-1185">Reference proteome</keyword>
<dbReference type="Proteomes" id="UP000593910">
    <property type="component" value="Chromosome"/>
</dbReference>
<sequence>MDGNIVVSYKVLCESDIYKEVSLSELLQNEKVLKVIKSEYVKGGRNLDVLAKNDATIKIETQRTIHTFEVSKNDFADLLILAEEDARNRKLFKKECERVELVDIETV</sequence>
<dbReference type="RefSeq" id="WP_193113014.1">
    <property type="nucleotide sequence ID" value="NZ_CP041165.1"/>
</dbReference>